<dbReference type="SUPFAM" id="SSF102645">
    <property type="entry name" value="CoaB-like"/>
    <property type="match status" value="1"/>
</dbReference>
<comment type="similarity">
    <text evidence="3 4">In the C-terminal section; belongs to the PPC synthetase family.</text>
</comment>
<feature type="region of interest" description="Phosphopantothenate--cysteine ligase" evidence="3">
    <location>
        <begin position="192"/>
        <end position="403"/>
    </location>
</feature>
<comment type="catalytic activity">
    <reaction evidence="3 4">
        <text>N-[(R)-4-phosphopantothenoyl]-L-cysteine + H(+) = (R)-4'-phosphopantetheine + CO2</text>
        <dbReference type="Rhea" id="RHEA:16793"/>
        <dbReference type="ChEBI" id="CHEBI:15378"/>
        <dbReference type="ChEBI" id="CHEBI:16526"/>
        <dbReference type="ChEBI" id="CHEBI:59458"/>
        <dbReference type="ChEBI" id="CHEBI:61723"/>
        <dbReference type="EC" id="4.1.1.36"/>
    </reaction>
</comment>
<evidence type="ECO:0000256" key="3">
    <source>
        <dbReference type="HAMAP-Rule" id="MF_02225"/>
    </source>
</evidence>
<evidence type="ECO:0000256" key="1">
    <source>
        <dbReference type="ARBA" id="ARBA00022793"/>
    </source>
</evidence>
<keyword evidence="3" id="KW-0479">Metal-binding</keyword>
<keyword evidence="3 4" id="KW-0436">Ligase</keyword>
<keyword evidence="8" id="KW-1185">Reference proteome</keyword>
<keyword evidence="3 4" id="KW-0285">Flavoprotein</keyword>
<dbReference type="InterPro" id="IPR035929">
    <property type="entry name" value="CoaB-like_sf"/>
</dbReference>
<comment type="pathway">
    <text evidence="3 4">Cofactor biosynthesis; coenzyme A biosynthesis; CoA from (R)-pantothenate: step 2/5.</text>
</comment>
<dbReference type="SUPFAM" id="SSF52507">
    <property type="entry name" value="Homo-oligomeric flavin-containing Cys decarboxylases, HFCD"/>
    <property type="match status" value="1"/>
</dbReference>
<protein>
    <recommendedName>
        <fullName evidence="3">Coenzyme A biosynthesis bifunctional protein CoaBC</fullName>
    </recommendedName>
    <alternativeName>
        <fullName evidence="3">DNA/pantothenate metabolism flavoprotein</fullName>
    </alternativeName>
    <alternativeName>
        <fullName evidence="3">Phosphopantothenoylcysteine synthetase/decarboxylase</fullName>
        <shortName evidence="3">PPCS-PPCDC</shortName>
    </alternativeName>
    <domain>
        <recommendedName>
            <fullName evidence="3">Phosphopantothenoylcysteine decarboxylase</fullName>
            <shortName evidence="3">PPC decarboxylase</shortName>
            <shortName evidence="3">PPC-DC</shortName>
            <ecNumber evidence="3">4.1.1.36</ecNumber>
        </recommendedName>
        <alternativeName>
            <fullName evidence="3">CoaC</fullName>
        </alternativeName>
    </domain>
    <domain>
        <recommendedName>
            <fullName evidence="3">Phosphopantothenate--cysteine ligase</fullName>
            <ecNumber evidence="3">6.3.2.5</ecNumber>
        </recommendedName>
        <alternativeName>
            <fullName evidence="3">CoaB</fullName>
        </alternativeName>
        <alternativeName>
            <fullName evidence="3">Phosphopantothenoylcysteine synthetase</fullName>
            <shortName evidence="3">PPC synthetase</shortName>
            <shortName evidence="3">PPC-S</shortName>
        </alternativeName>
    </domain>
</protein>
<dbReference type="GO" id="GO:0046872">
    <property type="term" value="F:metal ion binding"/>
    <property type="evidence" value="ECO:0007669"/>
    <property type="project" value="UniProtKB-KW"/>
</dbReference>
<feature type="region of interest" description="Phosphopantothenoylcysteine decarboxylase" evidence="3">
    <location>
        <begin position="1"/>
        <end position="191"/>
    </location>
</feature>
<feature type="binding site" evidence="3">
    <location>
        <position position="342"/>
    </location>
    <ligand>
        <name>CTP</name>
        <dbReference type="ChEBI" id="CHEBI:37563"/>
    </ligand>
</feature>
<evidence type="ECO:0000259" key="5">
    <source>
        <dbReference type="Pfam" id="PF02441"/>
    </source>
</evidence>
<evidence type="ECO:0000313" key="8">
    <source>
        <dbReference type="Proteomes" id="UP000191110"/>
    </source>
</evidence>
<dbReference type="InterPro" id="IPR036551">
    <property type="entry name" value="Flavin_trans-like"/>
</dbReference>
<comment type="function">
    <text evidence="4">Catalyzes two steps in the biosynthesis of coenzyme A. In the first step cysteine is conjugated to 4'-phosphopantothenate to form 4-phosphopantothenoylcysteine, in the latter compound is decarboxylated to form 4'-phosphopantotheine.</text>
</comment>
<gene>
    <name evidence="3" type="primary">coaBC</name>
    <name evidence="7" type="ORF">BOW53_09880</name>
</gene>
<feature type="binding site" evidence="3">
    <location>
        <position position="324"/>
    </location>
    <ligand>
        <name>CTP</name>
        <dbReference type="ChEBI" id="CHEBI:37563"/>
    </ligand>
</feature>
<keyword evidence="3" id="KW-0460">Magnesium</keyword>
<dbReference type="Proteomes" id="UP000191110">
    <property type="component" value="Unassembled WGS sequence"/>
</dbReference>
<proteinExistence type="inferred from homology"/>
<dbReference type="GO" id="GO:0004633">
    <property type="term" value="F:phosphopantothenoylcysteine decarboxylase activity"/>
    <property type="evidence" value="ECO:0007669"/>
    <property type="project" value="UniProtKB-UniRule"/>
</dbReference>
<dbReference type="InterPro" id="IPR007085">
    <property type="entry name" value="DNA/pantothenate-metab_flavo_C"/>
</dbReference>
<feature type="domain" description="DNA/pantothenate metabolism flavoprotein C-terminal" evidence="6">
    <location>
        <begin position="188"/>
        <end position="395"/>
    </location>
</feature>
<comment type="cofactor">
    <cofactor evidence="3">
        <name>FMN</name>
        <dbReference type="ChEBI" id="CHEBI:58210"/>
    </cofactor>
    <text evidence="3">Binds 1 FMN per subunit.</text>
</comment>
<dbReference type="Pfam" id="PF02441">
    <property type="entry name" value="Flavoprotein"/>
    <property type="match status" value="1"/>
</dbReference>
<keyword evidence="2 3" id="KW-0456">Lyase</keyword>
<dbReference type="OrthoDB" id="9802554at2"/>
<evidence type="ECO:0000259" key="6">
    <source>
        <dbReference type="Pfam" id="PF04127"/>
    </source>
</evidence>
<keyword evidence="1 3" id="KW-0210">Decarboxylase</keyword>
<comment type="similarity">
    <text evidence="3 4">In the N-terminal section; belongs to the HFCD (homo-oligomeric flavin containing Cys decarboxylase) superfamily.</text>
</comment>
<dbReference type="PANTHER" id="PTHR14359:SF6">
    <property type="entry name" value="PHOSPHOPANTOTHENOYLCYSTEINE DECARBOXYLASE"/>
    <property type="match status" value="1"/>
</dbReference>
<dbReference type="GO" id="GO:0015941">
    <property type="term" value="P:pantothenate catabolic process"/>
    <property type="evidence" value="ECO:0007669"/>
    <property type="project" value="InterPro"/>
</dbReference>
<evidence type="ECO:0000256" key="2">
    <source>
        <dbReference type="ARBA" id="ARBA00023239"/>
    </source>
</evidence>
<keyword evidence="3 4" id="KW-0288">FMN</keyword>
<comment type="cofactor">
    <cofactor evidence="3">
        <name>Mg(2+)</name>
        <dbReference type="ChEBI" id="CHEBI:18420"/>
    </cofactor>
</comment>
<dbReference type="Gene3D" id="3.40.50.10300">
    <property type="entry name" value="CoaB-like"/>
    <property type="match status" value="1"/>
</dbReference>
<reference evidence="7 8" key="1">
    <citation type="submission" date="2016-11" db="EMBL/GenBank/DDBJ databases">
        <title>Mixed transmission modes and dynamic genome evolution in an obligate animal-bacterial symbiosis.</title>
        <authorList>
            <person name="Russell S.L."/>
            <person name="Corbett-Detig R.B."/>
            <person name="Cavanaugh C.M."/>
        </authorList>
    </citation>
    <scope>NUCLEOTIDE SEQUENCE [LARGE SCALE GENOMIC DNA]</scope>
    <source>
        <strain evidence="7">Sveles-Q1</strain>
    </source>
</reference>
<organism evidence="7 8">
    <name type="scientific">Solemya pervernicosa gill symbiont</name>
    <dbReference type="NCBI Taxonomy" id="642797"/>
    <lineage>
        <taxon>Bacteria</taxon>
        <taxon>Pseudomonadati</taxon>
        <taxon>Pseudomonadota</taxon>
        <taxon>Gammaproteobacteria</taxon>
        <taxon>sulfur-oxidizing symbionts</taxon>
    </lineage>
</organism>
<dbReference type="GO" id="GO:0015937">
    <property type="term" value="P:coenzyme A biosynthetic process"/>
    <property type="evidence" value="ECO:0007669"/>
    <property type="project" value="UniProtKB-UniRule"/>
</dbReference>
<dbReference type="InterPro" id="IPR005252">
    <property type="entry name" value="CoaBC"/>
</dbReference>
<comment type="caution">
    <text evidence="3">Lacks conserved residue(s) required for the propagation of feature annotation.</text>
</comment>
<feature type="domain" description="Flavoprotein" evidence="5">
    <location>
        <begin position="9"/>
        <end position="181"/>
    </location>
</feature>
<sequence length="403" mass="42817">MDQPLNGQKILLGITGGIAAYKCPELVRLLRGAGAEVRVVMSEAAESFVTPLTLQALSDHPVHSQLLDSESEAAMGHIELARWANLILVAPTTANFMAKLVHGGADDLLTTLVLAAEAPLLLAPAMNRVMWQDEATQANARILLQRGIELVGPDSGEQACGEVGPGRMVEPSALLARVVERLVEGPLNNLKVVVTAGPTREPIDPVRYITNRSSGRMGFAVAEAAAAAGAEVVLVAGPVVLSTPAGVERIDIESAAEMERAVMAAIEGCDIFVATAAVADYRPAEVQGQKMKKSEASLSLSLERTNDILAGVAALDSAPFTVGFAAETDQVLDYARDKLEQKRLDMIAANRVGLPGSGFDSDDNSLHLLWQGGEQLLEQQPKRQLARTLINVVAERFAVTQQR</sequence>
<dbReference type="NCBIfam" id="TIGR00521">
    <property type="entry name" value="coaBC_dfp"/>
    <property type="match status" value="1"/>
</dbReference>
<dbReference type="InterPro" id="IPR003382">
    <property type="entry name" value="Flavoprotein"/>
</dbReference>
<dbReference type="RefSeq" id="WP_078483915.1">
    <property type="nucleotide sequence ID" value="NZ_MPRL01000039.1"/>
</dbReference>
<dbReference type="EC" id="6.3.2.5" evidence="3"/>
<dbReference type="GO" id="GO:0004632">
    <property type="term" value="F:phosphopantothenate--cysteine ligase activity"/>
    <property type="evidence" value="ECO:0007669"/>
    <property type="project" value="UniProtKB-UniRule"/>
</dbReference>
<feature type="binding site" evidence="3">
    <location>
        <position position="290"/>
    </location>
    <ligand>
        <name>CTP</name>
        <dbReference type="ChEBI" id="CHEBI:37563"/>
    </ligand>
</feature>
<name>A0A1T2L484_9GAMM</name>
<evidence type="ECO:0000256" key="4">
    <source>
        <dbReference type="RuleBase" id="RU364078"/>
    </source>
</evidence>
<dbReference type="PANTHER" id="PTHR14359">
    <property type="entry name" value="HOMO-OLIGOMERIC FLAVIN CONTAINING CYS DECARBOXYLASE FAMILY"/>
    <property type="match status" value="1"/>
</dbReference>
<keyword evidence="3" id="KW-0511">Multifunctional enzyme</keyword>
<evidence type="ECO:0000313" key="7">
    <source>
        <dbReference type="EMBL" id="OOZ39899.1"/>
    </source>
</evidence>
<feature type="active site" description="Proton donor" evidence="3">
    <location>
        <position position="160"/>
    </location>
</feature>
<dbReference type="EMBL" id="MPRL01000039">
    <property type="protein sequence ID" value="OOZ39899.1"/>
    <property type="molecule type" value="Genomic_DNA"/>
</dbReference>
<feature type="binding site" evidence="3">
    <location>
        <position position="338"/>
    </location>
    <ligand>
        <name>CTP</name>
        <dbReference type="ChEBI" id="CHEBI:37563"/>
    </ligand>
</feature>
<comment type="function">
    <text evidence="3">Catalyzes two sequential steps in the biosynthesis of coenzyme A. In the first step cysteine is conjugated to 4'-phosphopantothenate to form 4-phosphopantothenoylcysteine. In the second step the latter compound is decarboxylated to form 4'-phosphopantotheine.</text>
</comment>
<dbReference type="GO" id="GO:0010181">
    <property type="term" value="F:FMN binding"/>
    <property type="evidence" value="ECO:0007669"/>
    <property type="project" value="UniProtKB-UniRule"/>
</dbReference>
<dbReference type="HAMAP" id="MF_02225">
    <property type="entry name" value="CoaBC"/>
    <property type="match status" value="1"/>
</dbReference>
<accession>A0A1T2L484</accession>
<comment type="pathway">
    <text evidence="3 4">Cofactor biosynthesis; coenzyme A biosynthesis; CoA from (R)-pantothenate: step 3/5.</text>
</comment>
<comment type="catalytic activity">
    <reaction evidence="3 4">
        <text>(R)-4'-phosphopantothenate + L-cysteine + CTP = N-[(R)-4-phosphopantothenoyl]-L-cysteine + CMP + diphosphate + H(+)</text>
        <dbReference type="Rhea" id="RHEA:19397"/>
        <dbReference type="ChEBI" id="CHEBI:10986"/>
        <dbReference type="ChEBI" id="CHEBI:15378"/>
        <dbReference type="ChEBI" id="CHEBI:33019"/>
        <dbReference type="ChEBI" id="CHEBI:35235"/>
        <dbReference type="ChEBI" id="CHEBI:37563"/>
        <dbReference type="ChEBI" id="CHEBI:59458"/>
        <dbReference type="ChEBI" id="CHEBI:60377"/>
        <dbReference type="EC" id="6.3.2.5"/>
    </reaction>
</comment>
<dbReference type="EC" id="4.1.1.36" evidence="3"/>
<dbReference type="Gene3D" id="3.40.50.1950">
    <property type="entry name" value="Flavin prenyltransferase-like"/>
    <property type="match status" value="1"/>
</dbReference>
<comment type="caution">
    <text evidence="7">The sequence shown here is derived from an EMBL/GenBank/DDBJ whole genome shotgun (WGS) entry which is preliminary data.</text>
</comment>
<dbReference type="UniPathway" id="UPA00241">
    <property type="reaction ID" value="UER00353"/>
</dbReference>
<dbReference type="GO" id="GO:0071513">
    <property type="term" value="C:phosphopantothenoylcysteine decarboxylase complex"/>
    <property type="evidence" value="ECO:0007669"/>
    <property type="project" value="TreeGrafter"/>
</dbReference>
<dbReference type="AlphaFoldDB" id="A0A1T2L484"/>
<feature type="binding site" evidence="3">
    <location>
        <position position="280"/>
    </location>
    <ligand>
        <name>CTP</name>
        <dbReference type="ChEBI" id="CHEBI:37563"/>
    </ligand>
</feature>
<dbReference type="Pfam" id="PF04127">
    <property type="entry name" value="DFP"/>
    <property type="match status" value="1"/>
</dbReference>